<proteinExistence type="predicted"/>
<dbReference type="Proteomes" id="UP000183947">
    <property type="component" value="Unassembled WGS sequence"/>
</dbReference>
<dbReference type="EC" id="2.7.7.108" evidence="5"/>
<evidence type="ECO:0000256" key="7">
    <source>
        <dbReference type="ARBA" id="ARBA00048696"/>
    </source>
</evidence>
<evidence type="ECO:0000256" key="8">
    <source>
        <dbReference type="SAM" id="MobiDB-lite"/>
    </source>
</evidence>
<dbReference type="GO" id="GO:0070733">
    <property type="term" value="F:AMPylase activity"/>
    <property type="evidence" value="ECO:0007669"/>
    <property type="project" value="UniProtKB-EC"/>
</dbReference>
<dbReference type="GO" id="GO:0005524">
    <property type="term" value="F:ATP binding"/>
    <property type="evidence" value="ECO:0007669"/>
    <property type="project" value="UniProtKB-KW"/>
</dbReference>
<keyword evidence="4" id="KW-0067">ATP-binding</keyword>
<dbReference type="InterPro" id="IPR003812">
    <property type="entry name" value="Fido"/>
</dbReference>
<evidence type="ECO:0000256" key="5">
    <source>
        <dbReference type="ARBA" id="ARBA00034531"/>
    </source>
</evidence>
<keyword evidence="1" id="KW-0808">Transferase</keyword>
<dbReference type="InterPro" id="IPR036597">
    <property type="entry name" value="Fido-like_dom_sf"/>
</dbReference>
<dbReference type="STRING" id="1121959.SAMN02746009_03636"/>
<dbReference type="OrthoDB" id="9813719at2"/>
<feature type="compositionally biased region" description="Low complexity" evidence="8">
    <location>
        <begin position="348"/>
        <end position="365"/>
    </location>
</feature>
<dbReference type="PANTHER" id="PTHR39560:SF1">
    <property type="entry name" value="PROTEIN ADENYLYLTRANSFERASE FIC-RELATED"/>
    <property type="match status" value="1"/>
</dbReference>
<feature type="domain" description="Fido" evidence="9">
    <location>
        <begin position="53"/>
        <end position="210"/>
    </location>
</feature>
<dbReference type="PANTHER" id="PTHR39560">
    <property type="entry name" value="PROTEIN ADENYLYLTRANSFERASE FIC-RELATED"/>
    <property type="match status" value="1"/>
</dbReference>
<organism evidence="10 11">
    <name type="scientific">Hymenobacter psychrotolerans DSM 18569</name>
    <dbReference type="NCBI Taxonomy" id="1121959"/>
    <lineage>
        <taxon>Bacteria</taxon>
        <taxon>Pseudomonadati</taxon>
        <taxon>Bacteroidota</taxon>
        <taxon>Cytophagia</taxon>
        <taxon>Cytophagales</taxon>
        <taxon>Hymenobacteraceae</taxon>
        <taxon>Hymenobacter</taxon>
    </lineage>
</organism>
<dbReference type="Pfam" id="PF02661">
    <property type="entry name" value="Fic"/>
    <property type="match status" value="1"/>
</dbReference>
<evidence type="ECO:0000256" key="4">
    <source>
        <dbReference type="ARBA" id="ARBA00022840"/>
    </source>
</evidence>
<evidence type="ECO:0000313" key="11">
    <source>
        <dbReference type="Proteomes" id="UP000183947"/>
    </source>
</evidence>
<reference evidence="11" key="1">
    <citation type="submission" date="2016-11" db="EMBL/GenBank/DDBJ databases">
        <authorList>
            <person name="Varghese N."/>
            <person name="Submissions S."/>
        </authorList>
    </citation>
    <scope>NUCLEOTIDE SEQUENCE [LARGE SCALE GENOMIC DNA]</scope>
    <source>
        <strain evidence="11">DSM 18569</strain>
    </source>
</reference>
<evidence type="ECO:0000259" key="9">
    <source>
        <dbReference type="PROSITE" id="PS51459"/>
    </source>
</evidence>
<comment type="catalytic activity">
    <reaction evidence="7">
        <text>L-tyrosyl-[protein] + ATP = O-(5'-adenylyl)-L-tyrosyl-[protein] + diphosphate</text>
        <dbReference type="Rhea" id="RHEA:54288"/>
        <dbReference type="Rhea" id="RHEA-COMP:10136"/>
        <dbReference type="Rhea" id="RHEA-COMP:13846"/>
        <dbReference type="ChEBI" id="CHEBI:30616"/>
        <dbReference type="ChEBI" id="CHEBI:33019"/>
        <dbReference type="ChEBI" id="CHEBI:46858"/>
        <dbReference type="ChEBI" id="CHEBI:83624"/>
        <dbReference type="EC" id="2.7.7.108"/>
    </reaction>
</comment>
<dbReference type="EMBL" id="FRAS01000025">
    <property type="protein sequence ID" value="SHL92166.1"/>
    <property type="molecule type" value="Genomic_DNA"/>
</dbReference>
<comment type="catalytic activity">
    <reaction evidence="6">
        <text>L-threonyl-[protein] + ATP = 3-O-(5'-adenylyl)-L-threonyl-[protein] + diphosphate</text>
        <dbReference type="Rhea" id="RHEA:54292"/>
        <dbReference type="Rhea" id="RHEA-COMP:11060"/>
        <dbReference type="Rhea" id="RHEA-COMP:13847"/>
        <dbReference type="ChEBI" id="CHEBI:30013"/>
        <dbReference type="ChEBI" id="CHEBI:30616"/>
        <dbReference type="ChEBI" id="CHEBI:33019"/>
        <dbReference type="ChEBI" id="CHEBI:138113"/>
        <dbReference type="EC" id="2.7.7.108"/>
    </reaction>
</comment>
<keyword evidence="11" id="KW-1185">Reference proteome</keyword>
<feature type="region of interest" description="Disordered" evidence="8">
    <location>
        <begin position="348"/>
        <end position="369"/>
    </location>
</feature>
<dbReference type="AlphaFoldDB" id="A0A1M7EKN0"/>
<dbReference type="RefSeq" id="WP_073288182.1">
    <property type="nucleotide sequence ID" value="NZ_FRAS01000025.1"/>
</dbReference>
<evidence type="ECO:0000313" key="10">
    <source>
        <dbReference type="EMBL" id="SHL92166.1"/>
    </source>
</evidence>
<dbReference type="GO" id="GO:0051302">
    <property type="term" value="P:regulation of cell division"/>
    <property type="evidence" value="ECO:0007669"/>
    <property type="project" value="TreeGrafter"/>
</dbReference>
<accession>A0A1M7EKN0</accession>
<evidence type="ECO:0000256" key="1">
    <source>
        <dbReference type="ARBA" id="ARBA00022679"/>
    </source>
</evidence>
<protein>
    <recommendedName>
        <fullName evidence="5">protein adenylyltransferase</fullName>
        <ecNumber evidence="5">2.7.7.108</ecNumber>
    </recommendedName>
</protein>
<keyword evidence="2" id="KW-0548">Nucleotidyltransferase</keyword>
<dbReference type="PROSITE" id="PS51459">
    <property type="entry name" value="FIDO"/>
    <property type="match status" value="1"/>
</dbReference>
<keyword evidence="3" id="KW-0547">Nucleotide-binding</keyword>
<sequence>MAVLNDRFSDENGVRLNKLGITNKEDLAQAESDSSIPRLKLVNTQGGIQGGKYDQAHLKQVHERLFSGVYQWAGETRADREFQGHKDTRVTGFRETMTYAPHKEIPERLDAIGAQLNSENNLKGLSAEKFAERAAYYLDQYNHAHAFRDGNGRTIQATFTQLGKEAGYDVDFNRASPEILNRSRDLAIVRQYPPAEAAKNLQPLKEMFQKIITPTPGAIGEGLRDPRQAVTPTPELSPAMKAVDARREFEVTGYRVASVVANMPGPGNREQGIRLGQQVEAVNLDPKAIQGKSITEFQQAADKILKHPAMKDTPLDLADAQRLKAASVQVLQLAEGKELVALPAQRQPAASAARSSTPSVPAAPRTHAEAQPVFATAAREVAKALEAHGQAAAGAGLREVAKDVARNPVIVGPNAESFRRSLDAAEKLPGLGTSKHLEDLRNSARVLTTVPVQERGSSAIGRSSGGIER</sequence>
<gene>
    <name evidence="10" type="ORF">SAMN02746009_03636</name>
</gene>
<evidence type="ECO:0000256" key="6">
    <source>
        <dbReference type="ARBA" id="ARBA00047939"/>
    </source>
</evidence>
<dbReference type="SUPFAM" id="SSF140931">
    <property type="entry name" value="Fic-like"/>
    <property type="match status" value="1"/>
</dbReference>
<dbReference type="Gene3D" id="1.10.3290.10">
    <property type="entry name" value="Fido-like domain"/>
    <property type="match status" value="1"/>
</dbReference>
<name>A0A1M7EKN0_9BACT</name>
<evidence type="ECO:0000256" key="2">
    <source>
        <dbReference type="ARBA" id="ARBA00022695"/>
    </source>
</evidence>
<evidence type="ECO:0000256" key="3">
    <source>
        <dbReference type="ARBA" id="ARBA00022741"/>
    </source>
</evidence>